<dbReference type="EMBL" id="CAAHFH010000001">
    <property type="protein sequence ID" value="VGO19066.1"/>
    <property type="molecule type" value="Genomic_DNA"/>
</dbReference>
<evidence type="ECO:0000256" key="3">
    <source>
        <dbReference type="ARBA" id="ARBA00022801"/>
    </source>
</evidence>
<dbReference type="FunFam" id="3.40.720.10:FF:000070">
    <property type="entry name" value="Arylsulfatase A"/>
    <property type="match status" value="1"/>
</dbReference>
<feature type="domain" description="Sulfatase N-terminal" evidence="6">
    <location>
        <begin position="43"/>
        <end position="352"/>
    </location>
</feature>
<dbReference type="Gene3D" id="3.30.1120.10">
    <property type="match status" value="1"/>
</dbReference>
<feature type="signal peptide" evidence="5">
    <location>
        <begin position="1"/>
        <end position="25"/>
    </location>
</feature>
<keyword evidence="2" id="KW-0479">Metal-binding</keyword>
<dbReference type="InterPro" id="IPR017850">
    <property type="entry name" value="Alkaline_phosphatase_core_sf"/>
</dbReference>
<dbReference type="Proteomes" id="UP000346198">
    <property type="component" value="Unassembled WGS sequence"/>
</dbReference>
<dbReference type="PANTHER" id="PTHR42693">
    <property type="entry name" value="ARYLSULFATASE FAMILY MEMBER"/>
    <property type="match status" value="1"/>
</dbReference>
<evidence type="ECO:0000256" key="1">
    <source>
        <dbReference type="ARBA" id="ARBA00008779"/>
    </source>
</evidence>
<reference evidence="7 8" key="1">
    <citation type="submission" date="2019-04" db="EMBL/GenBank/DDBJ databases">
        <authorList>
            <person name="Van Vliet M D."/>
        </authorList>
    </citation>
    <scope>NUCLEOTIDE SEQUENCE [LARGE SCALE GENOMIC DNA]</scope>
    <source>
        <strain evidence="7 8">F21</strain>
    </source>
</reference>
<accession>A0A6C2UIM9</accession>
<keyword evidence="5" id="KW-0732">Signal</keyword>
<evidence type="ECO:0000259" key="6">
    <source>
        <dbReference type="Pfam" id="PF00884"/>
    </source>
</evidence>
<keyword evidence="3" id="KW-0378">Hydrolase</keyword>
<protein>
    <submittedName>
        <fullName evidence="7">Arylsulfatase</fullName>
    </submittedName>
</protein>
<dbReference type="CDD" id="cd16146">
    <property type="entry name" value="ARS_like"/>
    <property type="match status" value="1"/>
</dbReference>
<sequence>MKNNFRLTIKTISKSALVVVIGALAATSHGGANKLSGNAMDRPNVLIVMTDDQGYGDMSCHGNPVLKTPHLDRLHEQSIRFTDFHSAPVCTPSRGQLLTGMDAMRNGAWAWAFGHEMIRRDVVTMPQVFKKNGYRTGHFGKWHLGDNYPYRPKEKGFDESITHGGAATHQTPDYWQNDNFDDFYRHNDGSFQQHKGYCTDVWFDLSMDFMKRCQKAGTPFFCYLPTNAPHTPYYVEKKYSKPFLAAGMDEEVAKYLGMVVNLDENMGRLNAFLDANDLADNTIVIFMTDNGGTTGTKVFTAGMRGRKQQYYEGGHRVPCFIRWPRGAFGSPRDAEDPAQMQDLLPTLIDLCDLKVGNAARQQFDGISLADLLCGETEHLSDRKLVVQWSKLDFPAYGDAAVIWKEWRLVHDRELYNIASDPGQQNDVASQHPEIVETLKAHYADWWKGVEPLVADYGRPILGGAENPVRLTCFEWRKKTTKANVTVQYSVWDGLKANGEWMLEVETPGKYRIELRRYPLEANAAICAAYPARQREFVHFNECKALPILSARLRIGDFDQTLAVKPTDKAVPFEVNLPAGEIPLKTWFMDETGEELCGAYYVDVTKR</sequence>
<evidence type="ECO:0000256" key="2">
    <source>
        <dbReference type="ARBA" id="ARBA00022723"/>
    </source>
</evidence>
<comment type="similarity">
    <text evidence="1">Belongs to the sulfatase family.</text>
</comment>
<keyword evidence="4" id="KW-0106">Calcium</keyword>
<dbReference type="GO" id="GO:0004065">
    <property type="term" value="F:arylsulfatase activity"/>
    <property type="evidence" value="ECO:0007669"/>
    <property type="project" value="TreeGrafter"/>
</dbReference>
<evidence type="ECO:0000313" key="7">
    <source>
        <dbReference type="EMBL" id="VGO19066.1"/>
    </source>
</evidence>
<dbReference type="InterPro" id="IPR050738">
    <property type="entry name" value="Sulfatase"/>
</dbReference>
<dbReference type="AlphaFoldDB" id="A0A6C2UIM9"/>
<dbReference type="PROSITE" id="PS00523">
    <property type="entry name" value="SULFATASE_1"/>
    <property type="match status" value="1"/>
</dbReference>
<dbReference type="GO" id="GO:0046872">
    <property type="term" value="F:metal ion binding"/>
    <property type="evidence" value="ECO:0007669"/>
    <property type="project" value="UniProtKB-KW"/>
</dbReference>
<keyword evidence="8" id="KW-1185">Reference proteome</keyword>
<dbReference type="Gene3D" id="3.40.720.10">
    <property type="entry name" value="Alkaline Phosphatase, subunit A"/>
    <property type="match status" value="1"/>
</dbReference>
<organism evidence="7 8">
    <name type="scientific">Pontiella sulfatireligans</name>
    <dbReference type="NCBI Taxonomy" id="2750658"/>
    <lineage>
        <taxon>Bacteria</taxon>
        <taxon>Pseudomonadati</taxon>
        <taxon>Kiritimatiellota</taxon>
        <taxon>Kiritimatiellia</taxon>
        <taxon>Kiritimatiellales</taxon>
        <taxon>Pontiellaceae</taxon>
        <taxon>Pontiella</taxon>
    </lineage>
</organism>
<evidence type="ECO:0000256" key="5">
    <source>
        <dbReference type="SAM" id="SignalP"/>
    </source>
</evidence>
<dbReference type="InterPro" id="IPR024607">
    <property type="entry name" value="Sulfatase_CS"/>
</dbReference>
<name>A0A6C2UIM9_9BACT</name>
<evidence type="ECO:0000256" key="4">
    <source>
        <dbReference type="ARBA" id="ARBA00022837"/>
    </source>
</evidence>
<dbReference type="PANTHER" id="PTHR42693:SF53">
    <property type="entry name" value="ENDO-4-O-SULFATASE"/>
    <property type="match status" value="1"/>
</dbReference>
<dbReference type="SUPFAM" id="SSF53649">
    <property type="entry name" value="Alkaline phosphatase-like"/>
    <property type="match status" value="1"/>
</dbReference>
<evidence type="ECO:0000313" key="8">
    <source>
        <dbReference type="Proteomes" id="UP000346198"/>
    </source>
</evidence>
<dbReference type="Pfam" id="PF00884">
    <property type="entry name" value="Sulfatase"/>
    <property type="match status" value="1"/>
</dbReference>
<proteinExistence type="inferred from homology"/>
<dbReference type="InterPro" id="IPR000917">
    <property type="entry name" value="Sulfatase_N"/>
</dbReference>
<feature type="chain" id="PRO_5028797286" evidence="5">
    <location>
        <begin position="26"/>
        <end position="606"/>
    </location>
</feature>
<gene>
    <name evidence="7" type="primary">atsA_114</name>
    <name evidence="7" type="ORF">SCARR_01122</name>
</gene>